<dbReference type="InterPro" id="IPR024176">
    <property type="entry name" value="Citrate_synthase_bac-typ"/>
</dbReference>
<organism evidence="7">
    <name type="scientific">Anaerostipes hadrus</name>
    <dbReference type="NCBI Taxonomy" id="649756"/>
    <lineage>
        <taxon>Bacteria</taxon>
        <taxon>Bacillati</taxon>
        <taxon>Bacillota</taxon>
        <taxon>Clostridia</taxon>
        <taxon>Lachnospirales</taxon>
        <taxon>Lachnospiraceae</taxon>
        <taxon>Anaerostipes</taxon>
    </lineage>
</organism>
<dbReference type="PANTHER" id="PTHR11739">
    <property type="entry name" value="CITRATE SYNTHASE"/>
    <property type="match status" value="1"/>
</dbReference>
<evidence type="ECO:0000256" key="6">
    <source>
        <dbReference type="PIRSR" id="PIRSR001369-1"/>
    </source>
</evidence>
<feature type="active site" evidence="6">
    <location>
        <position position="392"/>
    </location>
</feature>
<dbReference type="InterPro" id="IPR016143">
    <property type="entry name" value="Citrate_synth-like_sm_a-sub"/>
</dbReference>
<dbReference type="GO" id="GO:0036440">
    <property type="term" value="F:citrate synthase activity"/>
    <property type="evidence" value="ECO:0007669"/>
    <property type="project" value="UniProtKB-EC"/>
</dbReference>
<dbReference type="GO" id="GO:0005829">
    <property type="term" value="C:cytosol"/>
    <property type="evidence" value="ECO:0007669"/>
    <property type="project" value="TreeGrafter"/>
</dbReference>
<proteinExistence type="inferred from homology"/>
<dbReference type="InterPro" id="IPR016142">
    <property type="entry name" value="Citrate_synth-like_lrg_a-sub"/>
</dbReference>
<evidence type="ECO:0000256" key="5">
    <source>
        <dbReference type="PIRNR" id="PIRNR001369"/>
    </source>
</evidence>
<dbReference type="InterPro" id="IPR036969">
    <property type="entry name" value="Citrate_synthase_sf"/>
</dbReference>
<dbReference type="Pfam" id="PF00285">
    <property type="entry name" value="Citrate_synt"/>
    <property type="match status" value="1"/>
</dbReference>
<dbReference type="PIRSF" id="PIRSF001369">
    <property type="entry name" value="Citrate_synth"/>
    <property type="match status" value="1"/>
</dbReference>
<dbReference type="UniPathway" id="UPA00223"/>
<keyword evidence="3 5" id="KW-0808">Transferase</keyword>
<evidence type="ECO:0000313" key="7">
    <source>
        <dbReference type="EMBL" id="VYS85731.1"/>
    </source>
</evidence>
<comment type="similarity">
    <text evidence="2 5">Belongs to the citrate synthase family.</text>
</comment>
<reference evidence="7" key="1">
    <citation type="submission" date="2019-11" db="EMBL/GenBank/DDBJ databases">
        <authorList>
            <person name="Feng L."/>
        </authorList>
    </citation>
    <scope>NUCLEOTIDE SEQUENCE</scope>
    <source>
        <strain evidence="7">AhadrusLFYP4</strain>
    </source>
</reference>
<sequence length="455" mass="51758">MVKDMPNKFSEVTPEIEELAKKCNKKIDEELFAKYDVKRGLRKRNGEGVLAGLTDISMINAYTMIDREIVPCEGKLYYRGIDIEDIVKGFIEEDRFGFEETAYLLLFGELPNKDALKQFEGMLGEYRQLPTNFVRDIIMKAPSRDMMNTLARSVLTLFSYDDNASDISLPNVLRQCIQLIALFPVLSVYAYQAYNHYERGESLFIHLPDPELSTAENILHLLRPDSKYTKLEARLLDMALVLHAEHGGGNNSTFTTHVVSSSGTDTYSAIAAALCSLKGPKHGGANIKVVQMFDDLKANVKDWSNEEEIREYLLKLLNKEAFDKAGLIYGMGHAVYSLSDPRSKILSRFVKQLSEEKGKEEEYQLYATVERLAKQVIGEKRKIYKGVSANIDFYSGFIYSMLGLPHQLYTPLFAIARIVGWSAHRMEELMNGNRIIRPAYKAVAPHREYTPIDER</sequence>
<evidence type="ECO:0000256" key="3">
    <source>
        <dbReference type="ARBA" id="ARBA00022679"/>
    </source>
</evidence>
<protein>
    <recommendedName>
        <fullName evidence="5">Citrate synthase</fullName>
    </recommendedName>
</protein>
<dbReference type="GO" id="GO:0006099">
    <property type="term" value="P:tricarboxylic acid cycle"/>
    <property type="evidence" value="ECO:0007669"/>
    <property type="project" value="UniProtKB-UniPathway"/>
</dbReference>
<dbReference type="AlphaFoldDB" id="A0A6N2S093"/>
<evidence type="ECO:0000256" key="1">
    <source>
        <dbReference type="ARBA" id="ARBA00005163"/>
    </source>
</evidence>
<dbReference type="PRINTS" id="PR00143">
    <property type="entry name" value="CITRTSNTHASE"/>
</dbReference>
<keyword evidence="7" id="KW-0012">Acyltransferase</keyword>
<dbReference type="SUPFAM" id="SSF48256">
    <property type="entry name" value="Citrate synthase"/>
    <property type="match status" value="1"/>
</dbReference>
<name>A0A6N2S093_ANAHA</name>
<dbReference type="NCBIfam" id="NF010635">
    <property type="entry name" value="PRK14032.1"/>
    <property type="match status" value="1"/>
</dbReference>
<dbReference type="Gene3D" id="1.10.230.10">
    <property type="entry name" value="Cytochrome P450-Terp, domain 2"/>
    <property type="match status" value="1"/>
</dbReference>
<accession>A0A6N2S093</accession>
<dbReference type="RefSeq" id="WP_156722844.1">
    <property type="nucleotide sequence ID" value="NZ_CACRSX010000015.1"/>
</dbReference>
<dbReference type="Gene3D" id="1.10.580.10">
    <property type="entry name" value="Citrate Synthase, domain 1"/>
    <property type="match status" value="1"/>
</dbReference>
<dbReference type="InterPro" id="IPR002020">
    <property type="entry name" value="Citrate_synthase"/>
</dbReference>
<gene>
    <name evidence="7" type="primary">gltA</name>
    <name evidence="7" type="ORF">AHLFYP4_00663</name>
</gene>
<evidence type="ECO:0000256" key="2">
    <source>
        <dbReference type="ARBA" id="ARBA00010566"/>
    </source>
</evidence>
<feature type="active site" evidence="6">
    <location>
        <position position="333"/>
    </location>
</feature>
<dbReference type="PANTHER" id="PTHR11739:SF4">
    <property type="entry name" value="CITRATE SYNTHASE, PEROXISOMAL"/>
    <property type="match status" value="1"/>
</dbReference>
<evidence type="ECO:0000256" key="4">
    <source>
        <dbReference type="ARBA" id="ARBA00049288"/>
    </source>
</evidence>
<comment type="catalytic activity">
    <reaction evidence="4">
        <text>oxaloacetate + acetyl-CoA + H2O = citrate + CoA + H(+)</text>
        <dbReference type="Rhea" id="RHEA:16845"/>
        <dbReference type="ChEBI" id="CHEBI:15377"/>
        <dbReference type="ChEBI" id="CHEBI:15378"/>
        <dbReference type="ChEBI" id="CHEBI:16452"/>
        <dbReference type="ChEBI" id="CHEBI:16947"/>
        <dbReference type="ChEBI" id="CHEBI:57287"/>
        <dbReference type="ChEBI" id="CHEBI:57288"/>
        <dbReference type="EC" id="2.3.3.16"/>
    </reaction>
</comment>
<comment type="pathway">
    <text evidence="1">Carbohydrate metabolism; tricarboxylic acid cycle.</text>
</comment>
<dbReference type="CDD" id="cd06113">
    <property type="entry name" value="citrate_synt_like_1_2"/>
    <property type="match status" value="1"/>
</dbReference>
<dbReference type="GO" id="GO:0005975">
    <property type="term" value="P:carbohydrate metabolic process"/>
    <property type="evidence" value="ECO:0007669"/>
    <property type="project" value="TreeGrafter"/>
</dbReference>
<dbReference type="EMBL" id="CACRSX010000015">
    <property type="protein sequence ID" value="VYS85731.1"/>
    <property type="molecule type" value="Genomic_DNA"/>
</dbReference>